<dbReference type="GO" id="GO:0000978">
    <property type="term" value="F:RNA polymerase II cis-regulatory region sequence-specific DNA binding"/>
    <property type="evidence" value="ECO:0007669"/>
    <property type="project" value="TreeGrafter"/>
</dbReference>
<sequence length="258" mass="29878">MIGTVWWPVLKQPQEPQQQHPTTVLYLPPILCLPAKQPVNNNNSSSMHTRTPSGQDIATKVVNPDEERCSNMRGKYSAHNDLIDGQDALKRNEERSGKKNTVHIDFALKSIVPVELQQIEDTSDDGHECPDCGKVFRGLNIHRLVHKIKKSYECPVCSKTFRTQQGMENHRILRHTKDKHHECPDCGKHFRHHYVMKTHRRKHTGETPYECPECDKKFTTKGSLKTHKRVHTDCGKKYRHRTPMIRHKLTHTVEKPNA</sequence>
<feature type="domain" description="C2H2-type" evidence="9">
    <location>
        <begin position="181"/>
        <end position="208"/>
    </location>
</feature>
<evidence type="ECO:0000256" key="5">
    <source>
        <dbReference type="ARBA" id="ARBA00022771"/>
    </source>
</evidence>
<dbReference type="AlphaFoldDB" id="A0AAE1G1Y0"/>
<evidence type="ECO:0000313" key="11">
    <source>
        <dbReference type="Proteomes" id="UP001286313"/>
    </source>
</evidence>
<keyword evidence="7" id="KW-0539">Nucleus</keyword>
<keyword evidence="3" id="KW-0479">Metal-binding</keyword>
<dbReference type="SUPFAM" id="SSF57667">
    <property type="entry name" value="beta-beta-alpha zinc fingers"/>
    <property type="match status" value="2"/>
</dbReference>
<protein>
    <recommendedName>
        <fullName evidence="9">C2H2-type domain-containing protein</fullName>
    </recommendedName>
</protein>
<dbReference type="EMBL" id="JAWQEG010000955">
    <property type="protein sequence ID" value="KAK3883790.1"/>
    <property type="molecule type" value="Genomic_DNA"/>
</dbReference>
<evidence type="ECO:0000313" key="10">
    <source>
        <dbReference type="EMBL" id="KAK3883790.1"/>
    </source>
</evidence>
<keyword evidence="6" id="KW-0862">Zinc</keyword>
<dbReference type="PANTHER" id="PTHR23226">
    <property type="entry name" value="ZINC FINGER AND SCAN DOMAIN-CONTAINING"/>
    <property type="match status" value="1"/>
</dbReference>
<dbReference type="FunFam" id="3.30.160.60:FF:000475">
    <property type="entry name" value="zinc finger protein 32 isoform X1"/>
    <property type="match status" value="1"/>
</dbReference>
<dbReference type="Proteomes" id="UP001286313">
    <property type="component" value="Unassembled WGS sequence"/>
</dbReference>
<evidence type="ECO:0000256" key="6">
    <source>
        <dbReference type="ARBA" id="ARBA00022833"/>
    </source>
</evidence>
<evidence type="ECO:0000259" key="9">
    <source>
        <dbReference type="PROSITE" id="PS50157"/>
    </source>
</evidence>
<dbReference type="Pfam" id="PF13912">
    <property type="entry name" value="zf-C2H2_6"/>
    <property type="match status" value="1"/>
</dbReference>
<feature type="domain" description="C2H2-type" evidence="9">
    <location>
        <begin position="233"/>
        <end position="256"/>
    </location>
</feature>
<comment type="subcellular location">
    <subcellularLocation>
        <location evidence="1">Nucleus</location>
    </subcellularLocation>
</comment>
<feature type="domain" description="C2H2-type" evidence="9">
    <location>
        <begin position="209"/>
        <end position="232"/>
    </location>
</feature>
<accession>A0AAE1G1Y0</accession>
<gene>
    <name evidence="10" type="ORF">Pcinc_011915</name>
</gene>
<dbReference type="InterPro" id="IPR036236">
    <property type="entry name" value="Znf_C2H2_sf"/>
</dbReference>
<organism evidence="10 11">
    <name type="scientific">Petrolisthes cinctipes</name>
    <name type="common">Flat porcelain crab</name>
    <dbReference type="NCBI Taxonomy" id="88211"/>
    <lineage>
        <taxon>Eukaryota</taxon>
        <taxon>Metazoa</taxon>
        <taxon>Ecdysozoa</taxon>
        <taxon>Arthropoda</taxon>
        <taxon>Crustacea</taxon>
        <taxon>Multicrustacea</taxon>
        <taxon>Malacostraca</taxon>
        <taxon>Eumalacostraca</taxon>
        <taxon>Eucarida</taxon>
        <taxon>Decapoda</taxon>
        <taxon>Pleocyemata</taxon>
        <taxon>Anomura</taxon>
        <taxon>Galatheoidea</taxon>
        <taxon>Porcellanidae</taxon>
        <taxon>Petrolisthes</taxon>
    </lineage>
</organism>
<evidence type="ECO:0000256" key="7">
    <source>
        <dbReference type="ARBA" id="ARBA00023242"/>
    </source>
</evidence>
<dbReference type="PROSITE" id="PS50157">
    <property type="entry name" value="ZINC_FINGER_C2H2_2"/>
    <property type="match status" value="4"/>
</dbReference>
<feature type="domain" description="C2H2-type" evidence="9">
    <location>
        <begin position="152"/>
        <end position="180"/>
    </location>
</feature>
<reference evidence="10" key="1">
    <citation type="submission" date="2023-10" db="EMBL/GenBank/DDBJ databases">
        <title>Genome assemblies of two species of porcelain crab, Petrolisthes cinctipes and Petrolisthes manimaculis (Anomura: Porcellanidae).</title>
        <authorList>
            <person name="Angst P."/>
        </authorList>
    </citation>
    <scope>NUCLEOTIDE SEQUENCE</scope>
    <source>
        <strain evidence="10">PB745_01</strain>
        <tissue evidence="10">Gill</tissue>
    </source>
</reference>
<evidence type="ECO:0000256" key="4">
    <source>
        <dbReference type="ARBA" id="ARBA00022737"/>
    </source>
</evidence>
<comment type="similarity">
    <text evidence="2">Belongs to the krueppel C2H2-type zinc-finger protein family.</text>
</comment>
<dbReference type="SMART" id="SM00355">
    <property type="entry name" value="ZnF_C2H2"/>
    <property type="match status" value="5"/>
</dbReference>
<evidence type="ECO:0000256" key="3">
    <source>
        <dbReference type="ARBA" id="ARBA00022723"/>
    </source>
</evidence>
<keyword evidence="4" id="KW-0677">Repeat</keyword>
<dbReference type="PROSITE" id="PS00028">
    <property type="entry name" value="ZINC_FINGER_C2H2_1"/>
    <property type="match status" value="3"/>
</dbReference>
<keyword evidence="5 8" id="KW-0863">Zinc-finger</keyword>
<dbReference type="GO" id="GO:0005634">
    <property type="term" value="C:nucleus"/>
    <property type="evidence" value="ECO:0007669"/>
    <property type="project" value="UniProtKB-SubCell"/>
</dbReference>
<dbReference type="InterPro" id="IPR013087">
    <property type="entry name" value="Znf_C2H2_type"/>
</dbReference>
<keyword evidence="11" id="KW-1185">Reference proteome</keyword>
<comment type="caution">
    <text evidence="10">The sequence shown here is derived from an EMBL/GenBank/DDBJ whole genome shotgun (WGS) entry which is preliminary data.</text>
</comment>
<dbReference type="PANTHER" id="PTHR23226:SF416">
    <property type="entry name" value="FI01424P"/>
    <property type="match status" value="1"/>
</dbReference>
<dbReference type="Pfam" id="PF00096">
    <property type="entry name" value="zf-C2H2"/>
    <property type="match status" value="1"/>
</dbReference>
<dbReference type="Gene3D" id="3.30.160.60">
    <property type="entry name" value="Classic Zinc Finger"/>
    <property type="match status" value="3"/>
</dbReference>
<name>A0AAE1G1Y0_PETCI</name>
<dbReference type="GO" id="GO:0008270">
    <property type="term" value="F:zinc ion binding"/>
    <property type="evidence" value="ECO:0007669"/>
    <property type="project" value="UniProtKB-KW"/>
</dbReference>
<evidence type="ECO:0000256" key="8">
    <source>
        <dbReference type="PROSITE-ProRule" id="PRU00042"/>
    </source>
</evidence>
<evidence type="ECO:0000256" key="2">
    <source>
        <dbReference type="ARBA" id="ARBA00006991"/>
    </source>
</evidence>
<evidence type="ECO:0000256" key="1">
    <source>
        <dbReference type="ARBA" id="ARBA00004123"/>
    </source>
</evidence>
<dbReference type="GO" id="GO:0000981">
    <property type="term" value="F:DNA-binding transcription factor activity, RNA polymerase II-specific"/>
    <property type="evidence" value="ECO:0007669"/>
    <property type="project" value="TreeGrafter"/>
</dbReference>
<proteinExistence type="inferred from homology"/>